<evidence type="ECO:0000256" key="5">
    <source>
        <dbReference type="NCBIfam" id="TIGR01527"/>
    </source>
</evidence>
<keyword evidence="4" id="KW-0520">NAD</keyword>
<dbReference type="PANTHER" id="PTHR21342:SF0">
    <property type="entry name" value="BIFUNCTIONAL NMN ADENYLYLTRANSFERASE_NUDIX HYDROLASE"/>
    <property type="match status" value="1"/>
</dbReference>
<comment type="subcellular location">
    <subcellularLocation>
        <location evidence="4">Cytoplasm</location>
    </subcellularLocation>
</comment>
<dbReference type="InterPro" id="IPR014729">
    <property type="entry name" value="Rossmann-like_a/b/a_fold"/>
</dbReference>
<dbReference type="GO" id="GO:0009435">
    <property type="term" value="P:NAD+ biosynthetic process"/>
    <property type="evidence" value="ECO:0007669"/>
    <property type="project" value="UniProtKB-UniRule"/>
</dbReference>
<dbReference type="PANTHER" id="PTHR21342">
    <property type="entry name" value="PHOSPHOPANTETHEINE ADENYLYLTRANSFERASE"/>
    <property type="match status" value="1"/>
</dbReference>
<dbReference type="NCBIfam" id="TIGR01527">
    <property type="entry name" value="arch_NMN_Atrans"/>
    <property type="match status" value="1"/>
</dbReference>
<proteinExistence type="inferred from homology"/>
<feature type="domain" description="Cytidyltransferase-like" evidence="6">
    <location>
        <begin position="5"/>
        <end position="135"/>
    </location>
</feature>
<evidence type="ECO:0000313" key="9">
    <source>
        <dbReference type="Proteomes" id="UP000316080"/>
    </source>
</evidence>
<comment type="pathway">
    <text evidence="4">Cofactor biosynthesis; NAD(+) biosynthesis; NAD(+) from nicotinamide D-ribonucleotide: step 1/1.</text>
</comment>
<dbReference type="UniPathway" id="UPA00253">
    <property type="reaction ID" value="UER00600"/>
</dbReference>
<dbReference type="Proteomes" id="UP000316080">
    <property type="component" value="Unassembled WGS sequence"/>
</dbReference>
<organism evidence="8 10">
    <name type="scientific">Thermoproteota archaeon</name>
    <dbReference type="NCBI Taxonomy" id="2056631"/>
    <lineage>
        <taxon>Archaea</taxon>
        <taxon>Thermoproteota</taxon>
    </lineage>
</organism>
<keyword evidence="4" id="KW-0067">ATP-binding</keyword>
<comment type="catalytic activity">
    <reaction evidence="4">
        <text>beta-nicotinamide D-ribonucleotide + ATP + H(+) = diphosphate + NAD(+)</text>
        <dbReference type="Rhea" id="RHEA:21360"/>
        <dbReference type="ChEBI" id="CHEBI:14649"/>
        <dbReference type="ChEBI" id="CHEBI:15378"/>
        <dbReference type="ChEBI" id="CHEBI:30616"/>
        <dbReference type="ChEBI" id="CHEBI:33019"/>
        <dbReference type="ChEBI" id="CHEBI:57540"/>
        <dbReference type="EC" id="2.7.7.1"/>
    </reaction>
</comment>
<keyword evidence="4" id="KW-0662">Pyridine nucleotide biosynthesis</keyword>
<dbReference type="InterPro" id="IPR006418">
    <property type="entry name" value="NMN_Atrans_arc"/>
</dbReference>
<evidence type="ECO:0000256" key="2">
    <source>
        <dbReference type="ARBA" id="ARBA00022679"/>
    </source>
</evidence>
<dbReference type="Pfam" id="PF01467">
    <property type="entry name" value="CTP_transf_like"/>
    <property type="match status" value="1"/>
</dbReference>
<dbReference type="GO" id="GO:0005737">
    <property type="term" value="C:cytoplasm"/>
    <property type="evidence" value="ECO:0007669"/>
    <property type="project" value="UniProtKB-SubCell"/>
</dbReference>
<dbReference type="EMBL" id="QNVI01000057">
    <property type="protein sequence ID" value="TDA38202.1"/>
    <property type="molecule type" value="Genomic_DNA"/>
</dbReference>
<protein>
    <recommendedName>
        <fullName evidence="4 5">Nicotinamide-nucleotide adenylyltransferase</fullName>
        <ecNumber evidence="4 5">2.7.7.1</ecNumber>
    </recommendedName>
    <alternativeName>
        <fullName evidence="4">NAD(+) diphosphorylase</fullName>
    </alternativeName>
    <alternativeName>
        <fullName evidence="4">NAD(+) pyrophosphorylase</fullName>
    </alternativeName>
    <alternativeName>
        <fullName evidence="4">NMN adenylyltransferase</fullName>
    </alternativeName>
</protein>
<evidence type="ECO:0000313" key="7">
    <source>
        <dbReference type="EMBL" id="RZN55641.1"/>
    </source>
</evidence>
<keyword evidence="3 4" id="KW-0548">Nucleotidyltransferase</keyword>
<dbReference type="NCBIfam" id="TIGR00125">
    <property type="entry name" value="cyt_tran_rel"/>
    <property type="match status" value="1"/>
</dbReference>
<reference evidence="8 10" key="1">
    <citation type="journal article" date="2019" name="Nat. Microbiol.">
        <title>Expanding anaerobic alkane metabolism in the domain of Archaea.</title>
        <authorList>
            <person name="Wang Y."/>
            <person name="Wegener G."/>
            <person name="Hou J."/>
            <person name="Wang F."/>
            <person name="Xiao X."/>
        </authorList>
    </citation>
    <scope>NUCLEOTIDE SEQUENCE [LARGE SCALE GENOMIC DNA]</scope>
    <source>
        <strain evidence="8">WYZ-LMO11</strain>
    </source>
</reference>
<keyword evidence="4" id="KW-0547">Nucleotide-binding</keyword>
<reference evidence="7 9" key="2">
    <citation type="journal article" date="2019" name="Nat. Microbiol.">
        <title>Wide diversity of methane and short-chain alkane metabolisms in uncultured archaea.</title>
        <authorList>
            <person name="Borrel G."/>
            <person name="Adam P.S."/>
            <person name="McKay L.J."/>
            <person name="Chen L.X."/>
            <person name="Sierra-Garcia I.N."/>
            <person name="Sieber C.M."/>
            <person name="Letourneur Q."/>
            <person name="Ghozlane A."/>
            <person name="Andersen G.L."/>
            <person name="Li W.J."/>
            <person name="Hallam S.J."/>
            <person name="Muyzer G."/>
            <person name="de Oliveira V.M."/>
            <person name="Inskeep W.P."/>
            <person name="Banfield J.F."/>
            <person name="Gribaldo S."/>
        </authorList>
    </citation>
    <scope>NUCLEOTIDE SEQUENCE [LARGE SCALE GENOMIC DNA]</scope>
    <source>
        <strain evidence="7">Verst-YHS</strain>
    </source>
</reference>
<keyword evidence="2 4" id="KW-0808">Transferase</keyword>
<dbReference type="Proteomes" id="UP000317265">
    <property type="component" value="Unassembled WGS sequence"/>
</dbReference>
<dbReference type="GO" id="GO:0000309">
    <property type="term" value="F:nicotinamide-nucleotide adenylyltransferase activity"/>
    <property type="evidence" value="ECO:0007669"/>
    <property type="project" value="UniProtKB-UniRule"/>
</dbReference>
<dbReference type="Gene3D" id="3.40.50.620">
    <property type="entry name" value="HUPs"/>
    <property type="match status" value="1"/>
</dbReference>
<dbReference type="HAMAP" id="MF_00243">
    <property type="entry name" value="NMN_adenylyltr"/>
    <property type="match status" value="1"/>
</dbReference>
<dbReference type="SUPFAM" id="SSF52374">
    <property type="entry name" value="Nucleotidylyl transferase"/>
    <property type="match status" value="1"/>
</dbReference>
<accession>A0A523BBG7</accession>
<dbReference type="InterPro" id="IPR004821">
    <property type="entry name" value="Cyt_trans-like"/>
</dbReference>
<dbReference type="NCBIfam" id="NF002243">
    <property type="entry name" value="PRK01153.1"/>
    <property type="match status" value="1"/>
</dbReference>
<comment type="caution">
    <text evidence="8">The sequence shown here is derived from an EMBL/GenBank/DDBJ whole genome shotgun (WGS) entry which is preliminary data.</text>
</comment>
<evidence type="ECO:0000313" key="10">
    <source>
        <dbReference type="Proteomes" id="UP000317265"/>
    </source>
</evidence>
<name>A0A523BBG7_9CREN</name>
<dbReference type="EC" id="2.7.7.1" evidence="4 5"/>
<evidence type="ECO:0000256" key="1">
    <source>
        <dbReference type="ARBA" id="ARBA00010124"/>
    </source>
</evidence>
<evidence type="ECO:0000313" key="8">
    <source>
        <dbReference type="EMBL" id="TDA38202.1"/>
    </source>
</evidence>
<dbReference type="CDD" id="cd02166">
    <property type="entry name" value="NMNAT_Archaea"/>
    <property type="match status" value="1"/>
</dbReference>
<evidence type="ECO:0000259" key="6">
    <source>
        <dbReference type="Pfam" id="PF01467"/>
    </source>
</evidence>
<evidence type="ECO:0000256" key="3">
    <source>
        <dbReference type="ARBA" id="ARBA00022695"/>
    </source>
</evidence>
<dbReference type="GO" id="GO:0005524">
    <property type="term" value="F:ATP binding"/>
    <property type="evidence" value="ECO:0007669"/>
    <property type="project" value="UniProtKB-KW"/>
</dbReference>
<dbReference type="EMBL" id="RXIH01000039">
    <property type="protein sequence ID" value="RZN55641.1"/>
    <property type="molecule type" value="Genomic_DNA"/>
</dbReference>
<evidence type="ECO:0000256" key="4">
    <source>
        <dbReference type="HAMAP-Rule" id="MF_00243"/>
    </source>
</evidence>
<sequence>MRGLIIGRYQPFHKGHLEVIKCILKEVDELIIGVGSAQISHTLENPFTAGERITMIFESLKEEGLENKCHYIIPIPDIWNNSLWVRHVIALTPKFNIVYTGNPLSRRLFMEEGFEVRIPPLFDRLKYSGTEIRKRMIKGENWEELVPFAVVRIIKEIKGVERLRDISKSDKITYLKSGDTSP</sequence>
<dbReference type="AlphaFoldDB" id="A0A523BBG7"/>
<gene>
    <name evidence="8" type="ORF">DSO09_04950</name>
    <name evidence="7" type="ORF">EF809_04900</name>
</gene>
<keyword evidence="4" id="KW-0963">Cytoplasm</keyword>
<comment type="similarity">
    <text evidence="1 4">Belongs to the archaeal NMN adenylyltransferase family.</text>
</comment>